<feature type="compositionally biased region" description="Basic and acidic residues" evidence="1">
    <location>
        <begin position="114"/>
        <end position="126"/>
    </location>
</feature>
<evidence type="ECO:0008006" key="4">
    <source>
        <dbReference type="Google" id="ProtNLM"/>
    </source>
</evidence>
<sequence length="126" mass="13777">MENLLVTVVTVLVISSLVVLAVQHDVRGRARRRAEPTFSPATASSGSGMLGELVEVFQPSREHVTAEVERQRLDMAQRPVEGDPFDDVDLDAGTAGSRIHPHLPWRTTASGRYLPDHGGDVRTTRP</sequence>
<evidence type="ECO:0000313" key="3">
    <source>
        <dbReference type="Proteomes" id="UP001500843"/>
    </source>
</evidence>
<gene>
    <name evidence="2" type="ORF">GCM10023198_53210</name>
</gene>
<evidence type="ECO:0000313" key="2">
    <source>
        <dbReference type="EMBL" id="GAA4722110.1"/>
    </source>
</evidence>
<keyword evidence="3" id="KW-1185">Reference proteome</keyword>
<feature type="region of interest" description="Disordered" evidence="1">
    <location>
        <begin position="29"/>
        <end position="49"/>
    </location>
</feature>
<comment type="caution">
    <text evidence="2">The sequence shown here is derived from an EMBL/GenBank/DDBJ whole genome shotgun (WGS) entry which is preliminary data.</text>
</comment>
<accession>A0ABP8Y553</accession>
<evidence type="ECO:0000256" key="1">
    <source>
        <dbReference type="SAM" id="MobiDB-lite"/>
    </source>
</evidence>
<reference evidence="3" key="1">
    <citation type="journal article" date="2019" name="Int. J. Syst. Evol. Microbiol.">
        <title>The Global Catalogue of Microorganisms (GCM) 10K type strain sequencing project: providing services to taxonomists for standard genome sequencing and annotation.</title>
        <authorList>
            <consortium name="The Broad Institute Genomics Platform"/>
            <consortium name="The Broad Institute Genome Sequencing Center for Infectious Disease"/>
            <person name="Wu L."/>
            <person name="Ma J."/>
        </authorList>
    </citation>
    <scope>NUCLEOTIDE SEQUENCE [LARGE SCALE GENOMIC DNA]</scope>
    <source>
        <strain evidence="3">JCM 17975</strain>
    </source>
</reference>
<dbReference type="EMBL" id="BAABHM010000035">
    <property type="protein sequence ID" value="GAA4722110.1"/>
    <property type="molecule type" value="Genomic_DNA"/>
</dbReference>
<name>A0ABP8Y553_9MICO</name>
<feature type="region of interest" description="Disordered" evidence="1">
    <location>
        <begin position="72"/>
        <end position="126"/>
    </location>
</feature>
<dbReference type="RefSeq" id="WP_253868837.1">
    <property type="nucleotide sequence ID" value="NZ_BAABHM010000035.1"/>
</dbReference>
<organism evidence="2 3">
    <name type="scientific">Promicromonospora umidemergens</name>
    <dbReference type="NCBI Taxonomy" id="629679"/>
    <lineage>
        <taxon>Bacteria</taxon>
        <taxon>Bacillati</taxon>
        <taxon>Actinomycetota</taxon>
        <taxon>Actinomycetes</taxon>
        <taxon>Micrococcales</taxon>
        <taxon>Promicromonosporaceae</taxon>
        <taxon>Promicromonospora</taxon>
    </lineage>
</organism>
<dbReference type="Proteomes" id="UP001500843">
    <property type="component" value="Unassembled WGS sequence"/>
</dbReference>
<proteinExistence type="predicted"/>
<protein>
    <recommendedName>
        <fullName evidence="4">Secreted protein</fullName>
    </recommendedName>
</protein>